<evidence type="ECO:0000256" key="5">
    <source>
        <dbReference type="ARBA" id="ARBA00022801"/>
    </source>
</evidence>
<name>A0ABD2W6S1_9HYME</name>
<proteinExistence type="predicted"/>
<dbReference type="SUPFAM" id="SSF50630">
    <property type="entry name" value="Acid proteases"/>
    <property type="match status" value="1"/>
</dbReference>
<accession>A0ABD2W6S1</accession>
<dbReference type="Proteomes" id="UP001627154">
    <property type="component" value="Unassembled WGS sequence"/>
</dbReference>
<protein>
    <recommendedName>
        <fullName evidence="6">Peptidase A2 domain-containing protein</fullName>
    </recommendedName>
</protein>
<dbReference type="InterPro" id="IPR000477">
    <property type="entry name" value="RT_dom"/>
</dbReference>
<keyword evidence="3" id="KW-0540">Nuclease</keyword>
<reference evidence="7 8" key="1">
    <citation type="journal article" date="2024" name="bioRxiv">
        <title>A reference genome for Trichogramma kaykai: A tiny desert-dwelling parasitoid wasp with competing sex-ratio distorters.</title>
        <authorList>
            <person name="Culotta J."/>
            <person name="Lindsey A.R."/>
        </authorList>
    </citation>
    <scope>NUCLEOTIDE SEQUENCE [LARGE SCALE GENOMIC DNA]</scope>
    <source>
        <strain evidence="7 8">KSX58</strain>
    </source>
</reference>
<keyword evidence="2" id="KW-0548">Nucleotidyltransferase</keyword>
<keyword evidence="5" id="KW-0378">Hydrolase</keyword>
<evidence type="ECO:0000256" key="4">
    <source>
        <dbReference type="ARBA" id="ARBA00022759"/>
    </source>
</evidence>
<dbReference type="CDD" id="cd01647">
    <property type="entry name" value="RT_LTR"/>
    <property type="match status" value="1"/>
</dbReference>
<dbReference type="InterPro" id="IPR043128">
    <property type="entry name" value="Rev_trsase/Diguanyl_cyclase"/>
</dbReference>
<dbReference type="Pfam" id="PF00077">
    <property type="entry name" value="RVP"/>
    <property type="match status" value="1"/>
</dbReference>
<dbReference type="PANTHER" id="PTHR37984:SF5">
    <property type="entry name" value="PROTEIN NYNRIN-LIKE"/>
    <property type="match status" value="1"/>
</dbReference>
<sequence>MLDERKTEENRGAGIPQCSGLRIAVGESTQVDALIDTGAKISCISELWYIKNANHLNKFPMFPVVNTQVSGCTGEKSVRVKRQILLPITVVKVTKQINFLIVPGLTKACILGIDALKAFNSIINVRDDTFYAQDDDGIALRISYDSREGEQVTCHTVANIDISLDEIEAKVRQTELDIESQNKLIQVCVKHREYFRKVPGRFRSYEYEIHMKNDEPFAIKSYPVPIKYREQVSREIYRMLEYGVIERAKTPFINPLVAVAKKDNTVRLCLDARQINDRMLEDHDGPEEIDQVLRQCNNIGVMSTLDLRSSFWQVPLAKSSRKYTGFLHQGRTYQFTVVPFGLKVASAALNRAAEGVLNIR</sequence>
<dbReference type="Gene3D" id="2.40.70.10">
    <property type="entry name" value="Acid Proteases"/>
    <property type="match status" value="1"/>
</dbReference>
<dbReference type="GO" id="GO:0004519">
    <property type="term" value="F:endonuclease activity"/>
    <property type="evidence" value="ECO:0007669"/>
    <property type="project" value="UniProtKB-KW"/>
</dbReference>
<dbReference type="EMBL" id="JBJJXI010000128">
    <property type="protein sequence ID" value="KAL3388678.1"/>
    <property type="molecule type" value="Genomic_DNA"/>
</dbReference>
<gene>
    <name evidence="7" type="ORF">TKK_016111</name>
</gene>
<dbReference type="Gene3D" id="3.30.70.270">
    <property type="match status" value="1"/>
</dbReference>
<dbReference type="InterPro" id="IPR050951">
    <property type="entry name" value="Retrovirus_Pol_polyprotein"/>
</dbReference>
<dbReference type="InterPro" id="IPR018061">
    <property type="entry name" value="Retropepsins"/>
</dbReference>
<dbReference type="InterPro" id="IPR043502">
    <property type="entry name" value="DNA/RNA_pol_sf"/>
</dbReference>
<dbReference type="GO" id="GO:0071897">
    <property type="term" value="P:DNA biosynthetic process"/>
    <property type="evidence" value="ECO:0007669"/>
    <property type="project" value="UniProtKB-ARBA"/>
</dbReference>
<evidence type="ECO:0000313" key="7">
    <source>
        <dbReference type="EMBL" id="KAL3388678.1"/>
    </source>
</evidence>
<dbReference type="Gene3D" id="3.10.10.10">
    <property type="entry name" value="HIV Type 1 Reverse Transcriptase, subunit A, domain 1"/>
    <property type="match status" value="1"/>
</dbReference>
<evidence type="ECO:0000259" key="6">
    <source>
        <dbReference type="PROSITE" id="PS50175"/>
    </source>
</evidence>
<evidence type="ECO:0000256" key="3">
    <source>
        <dbReference type="ARBA" id="ARBA00022722"/>
    </source>
</evidence>
<dbReference type="GO" id="GO:0016787">
    <property type="term" value="F:hydrolase activity"/>
    <property type="evidence" value="ECO:0007669"/>
    <property type="project" value="UniProtKB-KW"/>
</dbReference>
<dbReference type="AlphaFoldDB" id="A0ABD2W6S1"/>
<evidence type="ECO:0000313" key="8">
    <source>
        <dbReference type="Proteomes" id="UP001627154"/>
    </source>
</evidence>
<dbReference type="PANTHER" id="PTHR37984">
    <property type="entry name" value="PROTEIN CBG26694"/>
    <property type="match status" value="1"/>
</dbReference>
<dbReference type="SUPFAM" id="SSF56672">
    <property type="entry name" value="DNA/RNA polymerases"/>
    <property type="match status" value="1"/>
</dbReference>
<comment type="caution">
    <text evidence="7">The sequence shown here is derived from an EMBL/GenBank/DDBJ whole genome shotgun (WGS) entry which is preliminary data.</text>
</comment>
<dbReference type="Pfam" id="PF00078">
    <property type="entry name" value="RVT_1"/>
    <property type="match status" value="1"/>
</dbReference>
<keyword evidence="1" id="KW-0808">Transferase</keyword>
<feature type="domain" description="Peptidase A2" evidence="6">
    <location>
        <begin position="31"/>
        <end position="115"/>
    </location>
</feature>
<dbReference type="InterPro" id="IPR021109">
    <property type="entry name" value="Peptidase_aspartic_dom_sf"/>
</dbReference>
<dbReference type="CDD" id="cd00303">
    <property type="entry name" value="retropepsin_like"/>
    <property type="match status" value="1"/>
</dbReference>
<keyword evidence="8" id="KW-1185">Reference proteome</keyword>
<dbReference type="InterPro" id="IPR001995">
    <property type="entry name" value="Peptidase_A2_cat"/>
</dbReference>
<organism evidence="7 8">
    <name type="scientific">Trichogramma kaykai</name>
    <dbReference type="NCBI Taxonomy" id="54128"/>
    <lineage>
        <taxon>Eukaryota</taxon>
        <taxon>Metazoa</taxon>
        <taxon>Ecdysozoa</taxon>
        <taxon>Arthropoda</taxon>
        <taxon>Hexapoda</taxon>
        <taxon>Insecta</taxon>
        <taxon>Pterygota</taxon>
        <taxon>Neoptera</taxon>
        <taxon>Endopterygota</taxon>
        <taxon>Hymenoptera</taxon>
        <taxon>Apocrita</taxon>
        <taxon>Proctotrupomorpha</taxon>
        <taxon>Chalcidoidea</taxon>
        <taxon>Trichogrammatidae</taxon>
        <taxon>Trichogramma</taxon>
    </lineage>
</organism>
<evidence type="ECO:0000256" key="2">
    <source>
        <dbReference type="ARBA" id="ARBA00022695"/>
    </source>
</evidence>
<keyword evidence="4" id="KW-0255">Endonuclease</keyword>
<evidence type="ECO:0000256" key="1">
    <source>
        <dbReference type="ARBA" id="ARBA00022679"/>
    </source>
</evidence>
<dbReference type="GO" id="GO:0016779">
    <property type="term" value="F:nucleotidyltransferase activity"/>
    <property type="evidence" value="ECO:0007669"/>
    <property type="project" value="UniProtKB-KW"/>
</dbReference>
<dbReference type="PROSITE" id="PS50175">
    <property type="entry name" value="ASP_PROT_RETROV"/>
    <property type="match status" value="1"/>
</dbReference>